<dbReference type="PANTHER" id="PTHR13610">
    <property type="entry name" value="METHYLTRANSFERASE DOMAIN-CONTAINING PROTEIN"/>
    <property type="match status" value="1"/>
</dbReference>
<name>A0A7S4K0N9_9STRA</name>
<keyword evidence="4" id="KW-0949">S-adenosyl-L-methionine</keyword>
<evidence type="ECO:0000256" key="6">
    <source>
        <dbReference type="SAM" id="Phobius"/>
    </source>
</evidence>
<evidence type="ECO:0000256" key="4">
    <source>
        <dbReference type="ARBA" id="ARBA00022691"/>
    </source>
</evidence>
<evidence type="ECO:0008006" key="8">
    <source>
        <dbReference type="Google" id="ProtNLM"/>
    </source>
</evidence>
<organism evidence="7">
    <name type="scientific">Odontella aurita</name>
    <dbReference type="NCBI Taxonomy" id="265563"/>
    <lineage>
        <taxon>Eukaryota</taxon>
        <taxon>Sar</taxon>
        <taxon>Stramenopiles</taxon>
        <taxon>Ochrophyta</taxon>
        <taxon>Bacillariophyta</taxon>
        <taxon>Mediophyceae</taxon>
        <taxon>Biddulphiophycidae</taxon>
        <taxon>Eupodiscales</taxon>
        <taxon>Odontellaceae</taxon>
        <taxon>Odontella</taxon>
    </lineage>
</organism>
<accession>A0A7S4K0N9</accession>
<evidence type="ECO:0000256" key="3">
    <source>
        <dbReference type="ARBA" id="ARBA00022679"/>
    </source>
</evidence>
<evidence type="ECO:0000256" key="2">
    <source>
        <dbReference type="ARBA" id="ARBA00022603"/>
    </source>
</evidence>
<evidence type="ECO:0000256" key="1">
    <source>
        <dbReference type="ARBA" id="ARBA00010633"/>
    </source>
</evidence>
<dbReference type="GO" id="GO:0016279">
    <property type="term" value="F:protein-lysine N-methyltransferase activity"/>
    <property type="evidence" value="ECO:0007669"/>
    <property type="project" value="InterPro"/>
</dbReference>
<gene>
    <name evidence="7" type="ORF">OAUR00152_LOCUS37225</name>
</gene>
<dbReference type="GO" id="GO:0032259">
    <property type="term" value="P:methylation"/>
    <property type="evidence" value="ECO:0007669"/>
    <property type="project" value="UniProtKB-KW"/>
</dbReference>
<comment type="similarity">
    <text evidence="1">Belongs to the ANT/ATPSC lysine N-methyltransferase family.</text>
</comment>
<keyword evidence="6" id="KW-0472">Membrane</keyword>
<dbReference type="PANTHER" id="PTHR13610:SF9">
    <property type="entry name" value="FI06469P"/>
    <property type="match status" value="1"/>
</dbReference>
<keyword evidence="6" id="KW-1133">Transmembrane helix</keyword>
<sequence>MVEKSGNDVDRTGCKPVETGTTREEEKLLRSLGLGDILSQDVSTGVDGLPSDNGKIEMHPALAAGLGAALLLNLGIVLSLPPVIRGRGAPYLPTFGRGLDAMFRQIRRQPSVSAKLERGEAMKFVDLGSGDGRVVFRAAREGIFDGGSVGYEINPVLHGWALLRRLVQAPKYWSSTDFALRDLWKVDLSNNVDVVAVYGLQPIMKDLGGKMKSELKPGSIVVSNVFAVPGWRAQGGAIDGVYLYQVPNCWADDPLQSETEGKASLQQRHTALRVKKAMLINTRGGTTLDC</sequence>
<proteinExistence type="inferred from homology"/>
<keyword evidence="2" id="KW-0489">Methyltransferase</keyword>
<dbReference type="GO" id="GO:0005739">
    <property type="term" value="C:mitochondrion"/>
    <property type="evidence" value="ECO:0007669"/>
    <property type="project" value="TreeGrafter"/>
</dbReference>
<feature type="transmembrane region" description="Helical" evidence="6">
    <location>
        <begin position="61"/>
        <end position="80"/>
    </location>
</feature>
<feature type="compositionally biased region" description="Basic and acidic residues" evidence="5">
    <location>
        <begin position="1"/>
        <end position="13"/>
    </location>
</feature>
<dbReference type="Gene3D" id="3.40.50.150">
    <property type="entry name" value="Vaccinia Virus protein VP39"/>
    <property type="match status" value="1"/>
</dbReference>
<dbReference type="GO" id="GO:1905706">
    <property type="term" value="P:regulation of mitochondrial ATP synthesis coupled proton transport"/>
    <property type="evidence" value="ECO:0007669"/>
    <property type="project" value="TreeGrafter"/>
</dbReference>
<keyword evidence="3" id="KW-0808">Transferase</keyword>
<dbReference type="EMBL" id="HBKQ01054199">
    <property type="protein sequence ID" value="CAE2280263.1"/>
    <property type="molecule type" value="Transcribed_RNA"/>
</dbReference>
<protein>
    <recommendedName>
        <fullName evidence="8">Methyltransferase domain-containing protein</fullName>
    </recommendedName>
</protein>
<keyword evidence="6" id="KW-0812">Transmembrane</keyword>
<dbReference type="InterPro" id="IPR026170">
    <property type="entry name" value="FAM173A/B"/>
</dbReference>
<evidence type="ECO:0000313" key="7">
    <source>
        <dbReference type="EMBL" id="CAE2280263.1"/>
    </source>
</evidence>
<dbReference type="InterPro" id="IPR029063">
    <property type="entry name" value="SAM-dependent_MTases_sf"/>
</dbReference>
<dbReference type="AlphaFoldDB" id="A0A7S4K0N9"/>
<reference evidence="7" key="1">
    <citation type="submission" date="2021-01" db="EMBL/GenBank/DDBJ databases">
        <authorList>
            <person name="Corre E."/>
            <person name="Pelletier E."/>
            <person name="Niang G."/>
            <person name="Scheremetjew M."/>
            <person name="Finn R."/>
            <person name="Kale V."/>
            <person name="Holt S."/>
            <person name="Cochrane G."/>
            <person name="Meng A."/>
            <person name="Brown T."/>
            <person name="Cohen L."/>
        </authorList>
    </citation>
    <scope>NUCLEOTIDE SEQUENCE</scope>
    <source>
        <strain evidence="7">Isolate 1302-5</strain>
    </source>
</reference>
<evidence type="ECO:0000256" key="5">
    <source>
        <dbReference type="SAM" id="MobiDB-lite"/>
    </source>
</evidence>
<dbReference type="SUPFAM" id="SSF53335">
    <property type="entry name" value="S-adenosyl-L-methionine-dependent methyltransferases"/>
    <property type="match status" value="1"/>
</dbReference>
<feature type="region of interest" description="Disordered" evidence="5">
    <location>
        <begin position="1"/>
        <end position="25"/>
    </location>
</feature>